<dbReference type="SMART" id="SM00323">
    <property type="entry name" value="RasGAP"/>
    <property type="match status" value="1"/>
</dbReference>
<dbReference type="SUPFAM" id="SSF50729">
    <property type="entry name" value="PH domain-like"/>
    <property type="match status" value="1"/>
</dbReference>
<dbReference type="PROSITE" id="PS50004">
    <property type="entry name" value="C2"/>
    <property type="match status" value="2"/>
</dbReference>
<dbReference type="EMBL" id="NEDP02000973">
    <property type="protein sequence ID" value="OWF54600.1"/>
    <property type="molecule type" value="Genomic_DNA"/>
</dbReference>
<keyword evidence="1" id="KW-0343">GTPase activation</keyword>
<evidence type="ECO:0000259" key="9">
    <source>
        <dbReference type="PROSITE" id="PS50018"/>
    </source>
</evidence>
<keyword evidence="5" id="KW-0862">Zinc</keyword>
<dbReference type="AlphaFoldDB" id="A0A210R0R4"/>
<name>A0A210R0R4_MIZYE</name>
<feature type="domain" description="Ras-GAP" evidence="9">
    <location>
        <begin position="333"/>
        <end position="527"/>
    </location>
</feature>
<dbReference type="Pfam" id="PF00616">
    <property type="entry name" value="RasGAP"/>
    <property type="match status" value="1"/>
</dbReference>
<reference evidence="10 11" key="1">
    <citation type="journal article" date="2017" name="Nat. Ecol. Evol.">
        <title>Scallop genome provides insights into evolution of bilaterian karyotype and development.</title>
        <authorList>
            <person name="Wang S."/>
            <person name="Zhang J."/>
            <person name="Jiao W."/>
            <person name="Li J."/>
            <person name="Xun X."/>
            <person name="Sun Y."/>
            <person name="Guo X."/>
            <person name="Huan P."/>
            <person name="Dong B."/>
            <person name="Zhang L."/>
            <person name="Hu X."/>
            <person name="Sun X."/>
            <person name="Wang J."/>
            <person name="Zhao C."/>
            <person name="Wang Y."/>
            <person name="Wang D."/>
            <person name="Huang X."/>
            <person name="Wang R."/>
            <person name="Lv J."/>
            <person name="Li Y."/>
            <person name="Zhang Z."/>
            <person name="Liu B."/>
            <person name="Lu W."/>
            <person name="Hui Y."/>
            <person name="Liang J."/>
            <person name="Zhou Z."/>
            <person name="Hou R."/>
            <person name="Li X."/>
            <person name="Liu Y."/>
            <person name="Li H."/>
            <person name="Ning X."/>
            <person name="Lin Y."/>
            <person name="Zhao L."/>
            <person name="Xing Q."/>
            <person name="Dou J."/>
            <person name="Li Y."/>
            <person name="Mao J."/>
            <person name="Guo H."/>
            <person name="Dou H."/>
            <person name="Li T."/>
            <person name="Mu C."/>
            <person name="Jiang W."/>
            <person name="Fu Q."/>
            <person name="Fu X."/>
            <person name="Miao Y."/>
            <person name="Liu J."/>
            <person name="Yu Q."/>
            <person name="Li R."/>
            <person name="Liao H."/>
            <person name="Li X."/>
            <person name="Kong Y."/>
            <person name="Jiang Z."/>
            <person name="Chourrout D."/>
            <person name="Li R."/>
            <person name="Bao Z."/>
        </authorList>
    </citation>
    <scope>NUCLEOTIDE SEQUENCE [LARGE SCALE GENOMIC DNA]</scope>
    <source>
        <strain evidence="10 11">PY_sf001</strain>
    </source>
</reference>
<dbReference type="InterPro" id="IPR001562">
    <property type="entry name" value="Znf_Btk_motif"/>
</dbReference>
<dbReference type="SUPFAM" id="SSF49562">
    <property type="entry name" value="C2 domain (Calcium/lipid-binding domain, CaLB)"/>
    <property type="match status" value="2"/>
</dbReference>
<comment type="caution">
    <text evidence="10">The sequence shown here is derived from an EMBL/GenBank/DDBJ whole genome shotgun (WGS) entry which is preliminary data.</text>
</comment>
<dbReference type="InterPro" id="IPR001849">
    <property type="entry name" value="PH_domain"/>
</dbReference>
<protein>
    <submittedName>
        <fullName evidence="10">Ras GTPase-activating protein 3</fullName>
    </submittedName>
</protein>
<accession>A0A210R0R4</accession>
<dbReference type="InterPro" id="IPR011993">
    <property type="entry name" value="PH-like_dom_sf"/>
</dbReference>
<dbReference type="PROSITE" id="PS50018">
    <property type="entry name" value="RAS_GTPASE_ACTIV_2"/>
    <property type="match status" value="1"/>
</dbReference>
<dbReference type="Gene3D" id="2.60.40.150">
    <property type="entry name" value="C2 domain"/>
    <property type="match status" value="2"/>
</dbReference>
<dbReference type="PROSITE" id="PS51113">
    <property type="entry name" value="ZF_BTK"/>
    <property type="match status" value="1"/>
</dbReference>
<dbReference type="Proteomes" id="UP000242188">
    <property type="component" value="Unassembled WGS sequence"/>
</dbReference>
<organism evidence="10 11">
    <name type="scientific">Mizuhopecten yessoensis</name>
    <name type="common">Japanese scallop</name>
    <name type="synonym">Patinopecten yessoensis</name>
    <dbReference type="NCBI Taxonomy" id="6573"/>
    <lineage>
        <taxon>Eukaryota</taxon>
        <taxon>Metazoa</taxon>
        <taxon>Spiralia</taxon>
        <taxon>Lophotrochozoa</taxon>
        <taxon>Mollusca</taxon>
        <taxon>Bivalvia</taxon>
        <taxon>Autobranchia</taxon>
        <taxon>Pteriomorphia</taxon>
        <taxon>Pectinida</taxon>
        <taxon>Pectinoidea</taxon>
        <taxon>Pectinidae</taxon>
        <taxon>Mizuhopecten</taxon>
    </lineage>
</organism>
<dbReference type="Pfam" id="PF00168">
    <property type="entry name" value="C2"/>
    <property type="match status" value="2"/>
</dbReference>
<dbReference type="SMART" id="SM00239">
    <property type="entry name" value="C2"/>
    <property type="match status" value="2"/>
</dbReference>
<feature type="domain" description="PH" evidence="7">
    <location>
        <begin position="583"/>
        <end position="684"/>
    </location>
</feature>
<evidence type="ECO:0000256" key="4">
    <source>
        <dbReference type="ARBA" id="ARBA00022771"/>
    </source>
</evidence>
<sequence length="835" mass="95361">MASEVREEESLRVKIGEAKNLPPHTVSINAGRNTLCTIKLDREEIFRTQIVEKDLNPFYGEEFSGEIPHKFRYLSFYIYEASQKSNKVLGKVSLRRQELYKYHGKDHWFPLFPADADSEVLGKVHLEIKFDEFLCTDSEPTQGLSIRVVECGDLTVVNGACNPYAVVTLNYKSKHKQEIKRTNVRKKTICPHFDETFFFLLENRGQNHDRNNYNIEHAFKAYISVSLWHDDSLVSREVLGGMFPGSFLGEVKIPLQNLTSGTSHKAWYCLGSREGWKQSNQDLGALRLKISYTSEHVFKSEYYNDLRELLLQSVNTEPVSSSAAAILGDVVESRQDAAQPIMRIFLHHKKLVPFVRALARAEIKLTSDPNTVFRGNTLITKVIDELMKLVGLPCLHEAIKATVDEICTEHLSCEIDPARVKDGENLSDNMKNLKRYVEQVFQSIVHSGLMCPTILCEVFFALKEAAQEYFPDSPLVRYQVVSGFIFLRFFAPAILGPRLFDLRTDTQDMCVNRTLTLVSKALQGLGNLVSSKSLSFGLKEEYMVPLFKSFNDAEHIDGIRMYLDMISSAARANTKSIIIEVPIILKEGFLIKRAQGRKKFGMKNFKRRYFCLTNQHFFYSKSRDDPPLCVISIEDILAVETLQEESFKMKYMFQVVQPQRALYIQATNCVEEKEWLDILMKVCHTNRNRLKVFHPAAFINGHWLCCKVPDQASPGCTPVTGGLSVTDIQVNIDSDREVERIHSLYLSYMEKLEAMQDACASQEVYMGLPETIHQPYIEDTQSCFKTLNQVLTCVISLEQEHMQYCKLKQRNTVIGSIDAPIGDESYTQFPGNTRL</sequence>
<dbReference type="CDD" id="cd05128">
    <property type="entry name" value="RasGAP_GAP1_like"/>
    <property type="match status" value="1"/>
</dbReference>
<dbReference type="SMART" id="SM00233">
    <property type="entry name" value="PH"/>
    <property type="match status" value="1"/>
</dbReference>
<feature type="domain" description="C2" evidence="8">
    <location>
        <begin position="120"/>
        <end position="268"/>
    </location>
</feature>
<evidence type="ECO:0000259" key="8">
    <source>
        <dbReference type="PROSITE" id="PS50004"/>
    </source>
</evidence>
<keyword evidence="3" id="KW-0677">Repeat</keyword>
<evidence type="ECO:0000313" key="11">
    <source>
        <dbReference type="Proteomes" id="UP000242188"/>
    </source>
</evidence>
<dbReference type="STRING" id="6573.A0A210R0R4"/>
<evidence type="ECO:0000259" key="7">
    <source>
        <dbReference type="PROSITE" id="PS50003"/>
    </source>
</evidence>
<dbReference type="PANTHER" id="PTHR10194">
    <property type="entry name" value="RAS GTPASE-ACTIVATING PROTEINS"/>
    <property type="match status" value="1"/>
</dbReference>
<evidence type="ECO:0000256" key="5">
    <source>
        <dbReference type="ARBA" id="ARBA00022833"/>
    </source>
</evidence>
<dbReference type="InterPro" id="IPR000008">
    <property type="entry name" value="C2_dom"/>
</dbReference>
<dbReference type="Gene3D" id="1.10.506.10">
    <property type="entry name" value="GTPase Activation - p120gap, domain 1"/>
    <property type="match status" value="2"/>
</dbReference>
<proteinExistence type="predicted"/>
<evidence type="ECO:0000256" key="3">
    <source>
        <dbReference type="ARBA" id="ARBA00022737"/>
    </source>
</evidence>
<evidence type="ECO:0000313" key="10">
    <source>
        <dbReference type="EMBL" id="OWF54600.1"/>
    </source>
</evidence>
<dbReference type="SMART" id="SM00107">
    <property type="entry name" value="BTK"/>
    <property type="match status" value="1"/>
</dbReference>
<keyword evidence="4 6" id="KW-0863">Zinc-finger</keyword>
<keyword evidence="11" id="KW-1185">Reference proteome</keyword>
<dbReference type="PROSITE" id="PS50003">
    <property type="entry name" value="PH_DOMAIN"/>
    <property type="match status" value="1"/>
</dbReference>
<dbReference type="OrthoDB" id="1562946at2759"/>
<dbReference type="GO" id="GO:0008270">
    <property type="term" value="F:zinc ion binding"/>
    <property type="evidence" value="ECO:0007669"/>
    <property type="project" value="UniProtKB-KW"/>
</dbReference>
<dbReference type="InterPro" id="IPR001936">
    <property type="entry name" value="RasGAP_dom"/>
</dbReference>
<evidence type="ECO:0000256" key="1">
    <source>
        <dbReference type="ARBA" id="ARBA00022468"/>
    </source>
</evidence>
<dbReference type="GO" id="GO:0035556">
    <property type="term" value="P:intracellular signal transduction"/>
    <property type="evidence" value="ECO:0007669"/>
    <property type="project" value="InterPro"/>
</dbReference>
<dbReference type="SUPFAM" id="SSF48350">
    <property type="entry name" value="GTPase activation domain, GAP"/>
    <property type="match status" value="1"/>
</dbReference>
<dbReference type="Gene3D" id="2.30.29.30">
    <property type="entry name" value="Pleckstrin-homology domain (PH domain)/Phosphotyrosine-binding domain (PTB)"/>
    <property type="match status" value="1"/>
</dbReference>
<dbReference type="InterPro" id="IPR039360">
    <property type="entry name" value="Ras_GTPase"/>
</dbReference>
<dbReference type="GO" id="GO:0005096">
    <property type="term" value="F:GTPase activator activity"/>
    <property type="evidence" value="ECO:0007669"/>
    <property type="project" value="UniProtKB-KW"/>
</dbReference>
<dbReference type="InterPro" id="IPR023152">
    <property type="entry name" value="RasGAP_CS"/>
</dbReference>
<evidence type="ECO:0000256" key="2">
    <source>
        <dbReference type="ARBA" id="ARBA00022723"/>
    </source>
</evidence>
<evidence type="ECO:0000256" key="6">
    <source>
        <dbReference type="PROSITE-ProRule" id="PRU00432"/>
    </source>
</evidence>
<keyword evidence="2" id="KW-0479">Metal-binding</keyword>
<dbReference type="PROSITE" id="PS00509">
    <property type="entry name" value="RAS_GTPASE_ACTIV_1"/>
    <property type="match status" value="1"/>
</dbReference>
<dbReference type="Pfam" id="PF00779">
    <property type="entry name" value="BTK"/>
    <property type="match status" value="1"/>
</dbReference>
<feature type="domain" description="C2" evidence="8">
    <location>
        <begin position="1"/>
        <end position="109"/>
    </location>
</feature>
<dbReference type="InterPro" id="IPR008936">
    <property type="entry name" value="Rho_GTPase_activation_prot"/>
</dbReference>
<dbReference type="InterPro" id="IPR035892">
    <property type="entry name" value="C2_domain_sf"/>
</dbReference>
<dbReference type="Pfam" id="PF00169">
    <property type="entry name" value="PH"/>
    <property type="match status" value="1"/>
</dbReference>
<dbReference type="PANTHER" id="PTHR10194:SF148">
    <property type="entry name" value="GTPASE-ACTIVATING PROTEIN"/>
    <property type="match status" value="1"/>
</dbReference>
<gene>
    <name evidence="10" type="ORF">KP79_PYT20283</name>
</gene>